<dbReference type="AlphaFoldDB" id="A0AAX0RRL2"/>
<evidence type="ECO:0000256" key="1">
    <source>
        <dbReference type="SAM" id="Phobius"/>
    </source>
</evidence>
<dbReference type="RefSeq" id="WP_098176377.1">
    <property type="nucleotide sequence ID" value="NZ_NUEQ01000025.1"/>
</dbReference>
<proteinExistence type="predicted"/>
<organism evidence="2 3">
    <name type="scientific">Peribacillus butanolivorans</name>
    <dbReference type="NCBI Taxonomy" id="421767"/>
    <lineage>
        <taxon>Bacteria</taxon>
        <taxon>Bacillati</taxon>
        <taxon>Bacillota</taxon>
        <taxon>Bacilli</taxon>
        <taxon>Bacillales</taxon>
        <taxon>Bacillaceae</taxon>
        <taxon>Peribacillus</taxon>
    </lineage>
</organism>
<sequence>MSKGEREGELFNFELSEYYFGGINHMSKVHTVKFYSFKDGTFNVKKKEKRKAIPNINMYSVSPFVMLDPVICLMGVGLLSIALLEKFFEHQGNYDVSESLHTCFNIAIPCVAFGFIWKLMISVSGVFL</sequence>
<comment type="caution">
    <text evidence="2">The sequence shown here is derived from an EMBL/GenBank/DDBJ whole genome shotgun (WGS) entry which is preliminary data.</text>
</comment>
<protein>
    <submittedName>
        <fullName evidence="2">Uncharacterized protein</fullName>
    </submittedName>
</protein>
<keyword evidence="1" id="KW-1133">Transmembrane helix</keyword>
<evidence type="ECO:0000313" key="2">
    <source>
        <dbReference type="EMBL" id="PEJ32304.1"/>
    </source>
</evidence>
<feature type="transmembrane region" description="Helical" evidence="1">
    <location>
        <begin position="56"/>
        <end position="84"/>
    </location>
</feature>
<dbReference type="EMBL" id="NUEQ01000025">
    <property type="protein sequence ID" value="PEJ32304.1"/>
    <property type="molecule type" value="Genomic_DNA"/>
</dbReference>
<name>A0AAX0RRL2_9BACI</name>
<accession>A0AAX0RRL2</accession>
<dbReference type="Proteomes" id="UP000220106">
    <property type="component" value="Unassembled WGS sequence"/>
</dbReference>
<keyword evidence="1" id="KW-0472">Membrane</keyword>
<gene>
    <name evidence="2" type="ORF">CN689_14340</name>
</gene>
<reference evidence="2 3" key="1">
    <citation type="submission" date="2017-09" db="EMBL/GenBank/DDBJ databases">
        <title>Large-scale bioinformatics analysis of Bacillus genomes uncovers conserved roles of natural products in bacterial physiology.</title>
        <authorList>
            <consortium name="Agbiome Team Llc"/>
            <person name="Bleich R.M."/>
            <person name="Kirk G.J."/>
            <person name="Santa Maria K.C."/>
            <person name="Allen S.E."/>
            <person name="Farag S."/>
            <person name="Shank E.A."/>
            <person name="Bowers A."/>
        </authorList>
    </citation>
    <scope>NUCLEOTIDE SEQUENCE [LARGE SCALE GENOMIC DNA]</scope>
    <source>
        <strain evidence="2 3">AFS003229</strain>
    </source>
</reference>
<feature type="transmembrane region" description="Helical" evidence="1">
    <location>
        <begin position="104"/>
        <end position="127"/>
    </location>
</feature>
<keyword evidence="1" id="KW-0812">Transmembrane</keyword>
<evidence type="ECO:0000313" key="3">
    <source>
        <dbReference type="Proteomes" id="UP000220106"/>
    </source>
</evidence>